<name>A0ACC2WWZ9_9TREE</name>
<reference evidence="1" key="1">
    <citation type="submission" date="2023-04" db="EMBL/GenBank/DDBJ databases">
        <title>Draft Genome sequencing of Naganishia species isolated from polar environments using Oxford Nanopore Technology.</title>
        <authorList>
            <person name="Leo P."/>
            <person name="Venkateswaran K."/>
        </authorList>
    </citation>
    <scope>NUCLEOTIDE SEQUENCE</scope>
    <source>
        <strain evidence="1">MNA-CCFEE 5262</strain>
    </source>
</reference>
<evidence type="ECO:0000313" key="1">
    <source>
        <dbReference type="EMBL" id="KAJ9116038.1"/>
    </source>
</evidence>
<protein>
    <submittedName>
        <fullName evidence="1">Uncharacterized protein</fullName>
    </submittedName>
</protein>
<proteinExistence type="predicted"/>
<gene>
    <name evidence="1" type="ORF">QFC20_000708</name>
</gene>
<keyword evidence="2" id="KW-1185">Reference proteome</keyword>
<evidence type="ECO:0000313" key="2">
    <source>
        <dbReference type="Proteomes" id="UP001230649"/>
    </source>
</evidence>
<dbReference type="EMBL" id="JASBWS010000004">
    <property type="protein sequence ID" value="KAJ9116038.1"/>
    <property type="molecule type" value="Genomic_DNA"/>
</dbReference>
<organism evidence="1 2">
    <name type="scientific">Naganishia adeliensis</name>
    <dbReference type="NCBI Taxonomy" id="92952"/>
    <lineage>
        <taxon>Eukaryota</taxon>
        <taxon>Fungi</taxon>
        <taxon>Dikarya</taxon>
        <taxon>Basidiomycota</taxon>
        <taxon>Agaricomycotina</taxon>
        <taxon>Tremellomycetes</taxon>
        <taxon>Filobasidiales</taxon>
        <taxon>Filobasidiaceae</taxon>
        <taxon>Naganishia</taxon>
    </lineage>
</organism>
<accession>A0ACC2WWZ9</accession>
<dbReference type="Proteomes" id="UP001230649">
    <property type="component" value="Unassembled WGS sequence"/>
</dbReference>
<comment type="caution">
    <text evidence="1">The sequence shown here is derived from an EMBL/GenBank/DDBJ whole genome shotgun (WGS) entry which is preliminary data.</text>
</comment>
<sequence>MGGGFAVPTTGTTGWKGLIENKKALGLATFASLGGVLYGYNQGVFAQVQVASDFTRRFPTVDESNAEFYDKNVKSFLTSILELTAFVGALATGPLADKFSRKYSISGWCVIFILGTALQTAASSTLNLVWAGRAVAGLAVGALSALVPMYNSELASPGIRGSLVALQQLAITFGILISYWIAYGTSYIGGQGAGQTSAAWRIPLGLQIIPALVLMVGAVFLPFSPRWLMLRGREEECLLTLAKLRNLEPEDFAVQSEYMSLQAERLVEEDAMKERYGNKASWKVGALEYLRLVRNWPLCRRLLLAVAAQSLQQWTGINAIIYYAPTIFEQVGLRGESIPILATGIVGVVNLKKMLFFGATGMAICHAIVAGIIARAGPDFENKAAGNAAVVFLYMFIAIFAVTWVFPLSMRAKGMSISSGVNWLMNFTVATVTPIMIDTIELQDLKGLSLLQIDEIFNDTTAAEDEARREKIAKQIGLDKLQAQAQIEHKEDAAGDKMV</sequence>